<evidence type="ECO:0000256" key="12">
    <source>
        <dbReference type="ARBA" id="ARBA00023136"/>
    </source>
</evidence>
<proteinExistence type="inferred from homology"/>
<dbReference type="Proteomes" id="UP000499080">
    <property type="component" value="Unassembled WGS sequence"/>
</dbReference>
<comment type="caution">
    <text evidence="17">The sequence shown here is derived from an EMBL/GenBank/DDBJ whole genome shotgun (WGS) entry which is preliminary data.</text>
</comment>
<evidence type="ECO:0000256" key="10">
    <source>
        <dbReference type="ARBA" id="ARBA00023004"/>
    </source>
</evidence>
<keyword evidence="10 14" id="KW-0408">Iron</keyword>
<sequence length="535" mass="60905">MPSTGILYGGGFATLLIGIISVLLYWNFVKTYDFWKKRKVPFVRPTPFVGSAIDYVIKSIQETELQRYKKLGRIYGHFEGTQPLLSVGDPALLRNILVKDFQVFPSSRLPNINDELVSKMLANAKGEDWKRIRSIISPTFSSGKIKKVMDIMKDCSRTAVENFRAETKNETPVNTKRIYGAFTMDLIASAAFSTKIDSHNDPDNEFASTAKKAFRRDFTWKNLVLLVCPQLRTLLRIPAFQPFAFNFFYDVSLEIIEERKRTGERGNDFLQLLMDTAKELSEDPNSEFKEKDNEDIAVYGGVTTDHQVFKNVSKKHLSVTEVIAQCITFFFAGYESVSTALSMATYMLALHPEVQEKVYADLVKAVEEDNGELTYDGLQSVKYLDNIISETLRLFPPILRTEREAVADYKLGDTGITLPKGTVITVPIYAMHRDPDFFPDPEKFDPDRFSAEERSKRDPYTYLPFGAGPRNCVAMRFALVEIKVCLAYVILHFKIKRCPETKVPMEYFKGVGLLQPKDVTVALEERKENPFANES</sequence>
<dbReference type="PRINTS" id="PR00463">
    <property type="entry name" value="EP450I"/>
</dbReference>
<dbReference type="GO" id="GO:0005789">
    <property type="term" value="C:endoplasmic reticulum membrane"/>
    <property type="evidence" value="ECO:0007669"/>
    <property type="project" value="UniProtKB-SubCell"/>
</dbReference>
<feature type="transmembrane region" description="Helical" evidence="16">
    <location>
        <begin position="6"/>
        <end position="29"/>
    </location>
</feature>
<dbReference type="PROSITE" id="PS00086">
    <property type="entry name" value="CYTOCHROME_P450"/>
    <property type="match status" value="1"/>
</dbReference>
<dbReference type="GO" id="GO:0008395">
    <property type="term" value="F:steroid hydroxylase activity"/>
    <property type="evidence" value="ECO:0007669"/>
    <property type="project" value="TreeGrafter"/>
</dbReference>
<dbReference type="InterPro" id="IPR050705">
    <property type="entry name" value="Cytochrome_P450_3A"/>
</dbReference>
<keyword evidence="18" id="KW-1185">Reference proteome</keyword>
<dbReference type="GO" id="GO:0016705">
    <property type="term" value="F:oxidoreductase activity, acting on paired donors, with incorporation or reduction of molecular oxygen"/>
    <property type="evidence" value="ECO:0007669"/>
    <property type="project" value="InterPro"/>
</dbReference>
<evidence type="ECO:0000256" key="5">
    <source>
        <dbReference type="ARBA" id="ARBA00022617"/>
    </source>
</evidence>
<name>A0A4Y2FZI3_ARAVE</name>
<evidence type="ECO:0000256" key="7">
    <source>
        <dbReference type="ARBA" id="ARBA00022824"/>
    </source>
</evidence>
<evidence type="ECO:0000256" key="13">
    <source>
        <dbReference type="ARBA" id="ARBA00043906"/>
    </source>
</evidence>
<dbReference type="InterPro" id="IPR017972">
    <property type="entry name" value="Cyt_P450_CS"/>
</dbReference>
<dbReference type="PANTHER" id="PTHR24302">
    <property type="entry name" value="CYTOCHROME P450 FAMILY 3"/>
    <property type="match status" value="1"/>
</dbReference>
<keyword evidence="8" id="KW-0492">Microsome</keyword>
<evidence type="ECO:0000256" key="1">
    <source>
        <dbReference type="ARBA" id="ARBA00001971"/>
    </source>
</evidence>
<dbReference type="InterPro" id="IPR036396">
    <property type="entry name" value="Cyt_P450_sf"/>
</dbReference>
<keyword evidence="7" id="KW-0256">Endoplasmic reticulum</keyword>
<dbReference type="SUPFAM" id="SSF48264">
    <property type="entry name" value="Cytochrome P450"/>
    <property type="match status" value="1"/>
</dbReference>
<dbReference type="PANTHER" id="PTHR24302:SF15">
    <property type="entry name" value="FATTY-ACID PEROXYGENASE"/>
    <property type="match status" value="1"/>
</dbReference>
<keyword evidence="16" id="KW-0812">Transmembrane</keyword>
<organism evidence="17 18">
    <name type="scientific">Araneus ventricosus</name>
    <name type="common">Orbweaver spider</name>
    <name type="synonym">Epeira ventricosa</name>
    <dbReference type="NCBI Taxonomy" id="182803"/>
    <lineage>
        <taxon>Eukaryota</taxon>
        <taxon>Metazoa</taxon>
        <taxon>Ecdysozoa</taxon>
        <taxon>Arthropoda</taxon>
        <taxon>Chelicerata</taxon>
        <taxon>Arachnida</taxon>
        <taxon>Araneae</taxon>
        <taxon>Araneomorphae</taxon>
        <taxon>Entelegynae</taxon>
        <taxon>Araneoidea</taxon>
        <taxon>Araneidae</taxon>
        <taxon>Araneus</taxon>
    </lineage>
</organism>
<reference evidence="17 18" key="1">
    <citation type="journal article" date="2019" name="Sci. Rep.">
        <title>Orb-weaving spider Araneus ventricosus genome elucidates the spidroin gene catalogue.</title>
        <authorList>
            <person name="Kono N."/>
            <person name="Nakamura H."/>
            <person name="Ohtoshi R."/>
            <person name="Moran D.A.P."/>
            <person name="Shinohara A."/>
            <person name="Yoshida Y."/>
            <person name="Fujiwara M."/>
            <person name="Mori M."/>
            <person name="Tomita M."/>
            <person name="Arakawa K."/>
        </authorList>
    </citation>
    <scope>NUCLEOTIDE SEQUENCE [LARGE SCALE GENOMIC DNA]</scope>
</reference>
<dbReference type="Gene3D" id="1.10.630.10">
    <property type="entry name" value="Cytochrome P450"/>
    <property type="match status" value="1"/>
</dbReference>
<evidence type="ECO:0000256" key="8">
    <source>
        <dbReference type="ARBA" id="ARBA00022848"/>
    </source>
</evidence>
<gene>
    <name evidence="17" type="primary">Cyp3a11_4</name>
    <name evidence="17" type="ORF">AVEN_206468_1</name>
</gene>
<comment type="cofactor">
    <cofactor evidence="1 14">
        <name>heme</name>
        <dbReference type="ChEBI" id="CHEBI:30413"/>
    </cofactor>
</comment>
<evidence type="ECO:0000313" key="17">
    <source>
        <dbReference type="EMBL" id="GBM45926.1"/>
    </source>
</evidence>
<evidence type="ECO:0000313" key="18">
    <source>
        <dbReference type="Proteomes" id="UP000499080"/>
    </source>
</evidence>
<evidence type="ECO:0000256" key="9">
    <source>
        <dbReference type="ARBA" id="ARBA00023002"/>
    </source>
</evidence>
<dbReference type="CDD" id="cd11055">
    <property type="entry name" value="CYP3A-like"/>
    <property type="match status" value="1"/>
</dbReference>
<evidence type="ECO:0000256" key="16">
    <source>
        <dbReference type="SAM" id="Phobius"/>
    </source>
</evidence>
<keyword evidence="5 14" id="KW-0349">Heme</keyword>
<accession>A0A4Y2FZI3</accession>
<dbReference type="InterPro" id="IPR001128">
    <property type="entry name" value="Cyt_P450"/>
</dbReference>
<comment type="function">
    <text evidence="13">Cytochromes P450 are a group of heme-thiolate monooxygenases. They oxidize a variety of structurally unrelated compounds, including steroids, fatty acids, and xenobiotics.</text>
</comment>
<keyword evidence="16" id="KW-1133">Transmembrane helix</keyword>
<keyword evidence="12 16" id="KW-0472">Membrane</keyword>
<dbReference type="GO" id="GO:0020037">
    <property type="term" value="F:heme binding"/>
    <property type="evidence" value="ECO:0007669"/>
    <property type="project" value="InterPro"/>
</dbReference>
<evidence type="ECO:0000256" key="6">
    <source>
        <dbReference type="ARBA" id="ARBA00022723"/>
    </source>
</evidence>
<protein>
    <submittedName>
        <fullName evidence="17">Cytochrome P450 3A11</fullName>
    </submittedName>
</protein>
<evidence type="ECO:0000256" key="3">
    <source>
        <dbReference type="ARBA" id="ARBA00004406"/>
    </source>
</evidence>
<keyword evidence="6 14" id="KW-0479">Metal-binding</keyword>
<dbReference type="PRINTS" id="PR00385">
    <property type="entry name" value="P450"/>
</dbReference>
<dbReference type="EMBL" id="BGPR01001117">
    <property type="protein sequence ID" value="GBM45926.1"/>
    <property type="molecule type" value="Genomic_DNA"/>
</dbReference>
<keyword evidence="9 15" id="KW-0560">Oxidoreductase</keyword>
<evidence type="ECO:0000256" key="11">
    <source>
        <dbReference type="ARBA" id="ARBA00023033"/>
    </source>
</evidence>
<evidence type="ECO:0000256" key="4">
    <source>
        <dbReference type="ARBA" id="ARBA00010617"/>
    </source>
</evidence>
<dbReference type="FunFam" id="1.10.630.10:FF:000042">
    <property type="entry name" value="Cytochrome P450"/>
    <property type="match status" value="1"/>
</dbReference>
<dbReference type="InterPro" id="IPR002401">
    <property type="entry name" value="Cyt_P450_E_grp-I"/>
</dbReference>
<dbReference type="OrthoDB" id="2789670at2759"/>
<evidence type="ECO:0000256" key="2">
    <source>
        <dbReference type="ARBA" id="ARBA00004174"/>
    </source>
</evidence>
<feature type="binding site" description="axial binding residue" evidence="14">
    <location>
        <position position="472"/>
    </location>
    <ligand>
        <name>heme</name>
        <dbReference type="ChEBI" id="CHEBI:30413"/>
    </ligand>
    <ligandPart>
        <name>Fe</name>
        <dbReference type="ChEBI" id="CHEBI:18248"/>
    </ligandPart>
</feature>
<keyword evidence="11 15" id="KW-0503">Monooxygenase</keyword>
<comment type="similarity">
    <text evidence="4 15">Belongs to the cytochrome P450 family.</text>
</comment>
<dbReference type="Pfam" id="PF00067">
    <property type="entry name" value="p450"/>
    <property type="match status" value="2"/>
</dbReference>
<dbReference type="AlphaFoldDB" id="A0A4Y2FZI3"/>
<comment type="subcellular location">
    <subcellularLocation>
        <location evidence="3">Endoplasmic reticulum membrane</location>
        <topology evidence="3">Peripheral membrane protein</topology>
    </subcellularLocation>
    <subcellularLocation>
        <location evidence="2">Microsome membrane</location>
        <topology evidence="2">Peripheral membrane protein</topology>
    </subcellularLocation>
</comment>
<evidence type="ECO:0000256" key="15">
    <source>
        <dbReference type="RuleBase" id="RU000461"/>
    </source>
</evidence>
<dbReference type="GO" id="GO:0005506">
    <property type="term" value="F:iron ion binding"/>
    <property type="evidence" value="ECO:0007669"/>
    <property type="project" value="InterPro"/>
</dbReference>
<evidence type="ECO:0000256" key="14">
    <source>
        <dbReference type="PIRSR" id="PIRSR602401-1"/>
    </source>
</evidence>